<dbReference type="EMBL" id="CP003050">
    <property type="protein sequence ID" value="AGB15606.1"/>
    <property type="molecule type" value="Genomic_DNA"/>
</dbReference>
<dbReference type="InterPro" id="IPR055926">
    <property type="entry name" value="DUF7503"/>
</dbReference>
<dbReference type="RefSeq" id="WP_015300271.1">
    <property type="nucleotide sequence ID" value="NC_019964.1"/>
</dbReference>
<reference evidence="1" key="1">
    <citation type="submission" date="2011-09" db="EMBL/GenBank/DDBJ databases">
        <title>Complete sequence of Halovivax ruber XH-70.</title>
        <authorList>
            <consortium name="US DOE Joint Genome Institute"/>
            <person name="Lucas S."/>
            <person name="Han J."/>
            <person name="Lapidus A."/>
            <person name="Cheng J.-F."/>
            <person name="Goodwin L."/>
            <person name="Pitluck S."/>
            <person name="Peters L."/>
            <person name="Mikhailova N."/>
            <person name="Davenport K."/>
            <person name="Detter J.C."/>
            <person name="Han C."/>
            <person name="Tapia R."/>
            <person name="Land M."/>
            <person name="Hauser L."/>
            <person name="Kyrpides N."/>
            <person name="Ivanova N."/>
            <person name="Pagani I."/>
            <person name="Sproer C."/>
            <person name="Anderson I."/>
            <person name="Woyke T."/>
        </authorList>
    </citation>
    <scope>NUCLEOTIDE SEQUENCE</scope>
    <source>
        <strain evidence="1">XH-70</strain>
    </source>
</reference>
<dbReference type="AlphaFoldDB" id="L0IBI1"/>
<organism evidence="1 2">
    <name type="scientific">Halovivax ruber (strain DSM 18193 / JCM 13892 / XH-70)</name>
    <dbReference type="NCBI Taxonomy" id="797302"/>
    <lineage>
        <taxon>Archaea</taxon>
        <taxon>Methanobacteriati</taxon>
        <taxon>Methanobacteriota</taxon>
        <taxon>Stenosarchaea group</taxon>
        <taxon>Halobacteria</taxon>
        <taxon>Halobacteriales</taxon>
        <taxon>Natrialbaceae</taxon>
        <taxon>Halovivax</taxon>
    </lineage>
</organism>
<dbReference type="GeneID" id="55574931"/>
<evidence type="ECO:0000313" key="2">
    <source>
        <dbReference type="Proteomes" id="UP000010846"/>
    </source>
</evidence>
<dbReference type="KEGG" id="hru:Halru_0987"/>
<dbReference type="Pfam" id="PF24335">
    <property type="entry name" value="DUF7503"/>
    <property type="match status" value="1"/>
</dbReference>
<sequence>MSATDSVKEAVEAHPRLVGFLFAAMVLMSQAGSVAATASEVGVGP</sequence>
<name>L0IBI1_HALRX</name>
<dbReference type="Proteomes" id="UP000010846">
    <property type="component" value="Chromosome"/>
</dbReference>
<gene>
    <name evidence="1" type="ordered locus">Halru_0987</name>
</gene>
<dbReference type="eggNOG" id="arCOG06230">
    <property type="taxonomic scope" value="Archaea"/>
</dbReference>
<proteinExistence type="predicted"/>
<evidence type="ECO:0000313" key="1">
    <source>
        <dbReference type="EMBL" id="AGB15606.1"/>
    </source>
</evidence>
<protein>
    <submittedName>
        <fullName evidence="1">Uncharacterized protein</fullName>
    </submittedName>
</protein>
<accession>L0IBI1</accession>
<keyword evidence="2" id="KW-1185">Reference proteome</keyword>
<dbReference type="OrthoDB" id="350840at2157"/>
<dbReference type="HOGENOM" id="CLU_217071_1_0_2"/>